<evidence type="ECO:0000256" key="3">
    <source>
        <dbReference type="ARBA" id="ARBA00022525"/>
    </source>
</evidence>
<evidence type="ECO:0000256" key="7">
    <source>
        <dbReference type="SAM" id="Phobius"/>
    </source>
</evidence>
<evidence type="ECO:0000256" key="1">
    <source>
        <dbReference type="ARBA" id="ARBA00004613"/>
    </source>
</evidence>
<keyword evidence="9" id="KW-1185">Reference proteome</keyword>
<dbReference type="GO" id="GO:0001664">
    <property type="term" value="F:G protein-coupled receptor binding"/>
    <property type="evidence" value="ECO:0007669"/>
    <property type="project" value="InterPro"/>
</dbReference>
<dbReference type="PRINTS" id="PR01888">
    <property type="entry name" value="NROPEPTIDEBW"/>
</dbReference>
<evidence type="ECO:0000313" key="9">
    <source>
        <dbReference type="Proteomes" id="UP000694387"/>
    </source>
</evidence>
<evidence type="ECO:0000256" key="4">
    <source>
        <dbReference type="ARBA" id="ARBA00022685"/>
    </source>
</evidence>
<reference evidence="8 9" key="1">
    <citation type="journal article" date="2020" name="Nat. Commun.">
        <title>Donkey genomes provide new insights into domestication and selection for coat color.</title>
        <authorList>
            <person name="Wang"/>
            <person name="C."/>
            <person name="Li"/>
            <person name="H."/>
            <person name="Guo"/>
            <person name="Y."/>
            <person name="Huang"/>
            <person name="J."/>
            <person name="Sun"/>
            <person name="Y."/>
            <person name="Min"/>
            <person name="J."/>
            <person name="Wang"/>
            <person name="J."/>
            <person name="Fang"/>
            <person name="X."/>
            <person name="Zhao"/>
            <person name="Z."/>
            <person name="Wang"/>
            <person name="S."/>
            <person name="Zhang"/>
            <person name="Y."/>
            <person name="Liu"/>
            <person name="Q."/>
            <person name="Jiang"/>
            <person name="Q."/>
            <person name="Wang"/>
            <person name="X."/>
            <person name="Guo"/>
            <person name="Y."/>
            <person name="Yang"/>
            <person name="C."/>
            <person name="Wang"/>
            <person name="Y."/>
            <person name="Tian"/>
            <person name="F."/>
            <person name="Zhuang"/>
            <person name="G."/>
            <person name="Fan"/>
            <person name="Y."/>
            <person name="Gao"/>
            <person name="Q."/>
            <person name="Li"/>
            <person name="Y."/>
            <person name="Ju"/>
            <person name="Z."/>
            <person name="Li"/>
            <person name="J."/>
            <person name="Li"/>
            <person name="R."/>
            <person name="Hou"/>
            <person name="M."/>
            <person name="Yang"/>
            <person name="G."/>
            <person name="Liu"/>
            <person name="G."/>
            <person name="Liu"/>
            <person name="W."/>
            <person name="Guo"/>
            <person name="J."/>
            <person name="Pan"/>
            <person name="S."/>
            <person name="Fan"/>
            <person name="G."/>
            <person name="Zhang"/>
            <person name="W."/>
            <person name="Zhang"/>
            <person name="R."/>
            <person name="Yu"/>
            <person name="J."/>
            <person name="Zhang"/>
            <person name="X."/>
            <person name="Yin"/>
            <person name="Q."/>
            <person name="Ji"/>
            <person name="C."/>
            <person name="Jin"/>
            <person name="Y."/>
            <person name="Yue"/>
            <person name="G."/>
            <person name="Liu"/>
            <person name="M."/>
            <person name="Xu"/>
            <person name="J."/>
            <person name="Liu"/>
            <person name="S."/>
            <person name="Jordana"/>
            <person name="J."/>
            <person name="Noce"/>
            <person name="A."/>
            <person name="Amills"/>
            <person name="M."/>
            <person name="Wu"/>
            <person name="D.D."/>
            <person name="Li"/>
            <person name="S."/>
            <person name="Zhou"/>
            <person name="X. and Zhong"/>
            <person name="J."/>
        </authorList>
    </citation>
    <scope>NUCLEOTIDE SEQUENCE [LARGE SCALE GENOMIC DNA]</scope>
</reference>
<dbReference type="GeneTree" id="ENSGT00940000158204"/>
<evidence type="ECO:0000256" key="6">
    <source>
        <dbReference type="ARBA" id="ARBA00023320"/>
    </source>
</evidence>
<name>A0A8C4L6C4_EQUAS</name>
<protein>
    <recommendedName>
        <fullName evidence="10">Neuropeptide W</fullName>
    </recommendedName>
</protein>
<dbReference type="PANTHER" id="PTHR28553">
    <property type="entry name" value="NEUROPEPTIDE B"/>
    <property type="match status" value="1"/>
</dbReference>
<evidence type="ECO:0000256" key="2">
    <source>
        <dbReference type="ARBA" id="ARBA00005292"/>
    </source>
</evidence>
<keyword evidence="7" id="KW-1133">Transmembrane helix</keyword>
<dbReference type="GO" id="GO:0005576">
    <property type="term" value="C:extracellular region"/>
    <property type="evidence" value="ECO:0007669"/>
    <property type="project" value="UniProtKB-SubCell"/>
</dbReference>
<dbReference type="AlphaFoldDB" id="A0A8C4L6C4"/>
<organism evidence="8 9">
    <name type="scientific">Equus asinus</name>
    <name type="common">Donkey</name>
    <name type="synonym">Equus africanus asinus</name>
    <dbReference type="NCBI Taxonomy" id="9793"/>
    <lineage>
        <taxon>Eukaryota</taxon>
        <taxon>Metazoa</taxon>
        <taxon>Chordata</taxon>
        <taxon>Craniata</taxon>
        <taxon>Vertebrata</taxon>
        <taxon>Euteleostomi</taxon>
        <taxon>Mammalia</taxon>
        <taxon>Eutheria</taxon>
        <taxon>Laurasiatheria</taxon>
        <taxon>Perissodactyla</taxon>
        <taxon>Equidae</taxon>
        <taxon>Equus</taxon>
    </lineage>
</organism>
<dbReference type="InterPro" id="IPR013299">
    <property type="entry name" value="Neuropept_W_pre"/>
</dbReference>
<keyword evidence="3" id="KW-0964">Secreted</keyword>
<dbReference type="InterPro" id="IPR013297">
    <property type="entry name" value="Neuropept_BW_pre"/>
</dbReference>
<sequence length="203" mass="21857">MCSFTASLGQSSCWEPGSVPAPASRPLFALLLLLLLLPLPAGAWYKHVASPRYHTVGRAAGLLMGLRSSPYTWRRALRAPGPSARDTLSPTPAVRDALLFPSGVQALWEARRRSSCAGLPVNAPRSPRRNRSRDWALISGPQRSGPGWVKCPSSLPQPCASPGQGTRICFHGSQRMFPQCSPALGAKWPANVWSQVRGNLARG</sequence>
<keyword evidence="7" id="KW-0812">Transmembrane</keyword>
<reference evidence="8" key="2">
    <citation type="submission" date="2025-08" db="UniProtKB">
        <authorList>
            <consortium name="Ensembl"/>
        </authorList>
    </citation>
    <scope>IDENTIFICATION</scope>
</reference>
<evidence type="ECO:0000256" key="5">
    <source>
        <dbReference type="ARBA" id="ARBA00022729"/>
    </source>
</evidence>
<dbReference type="GO" id="GO:0007218">
    <property type="term" value="P:neuropeptide signaling pathway"/>
    <property type="evidence" value="ECO:0007669"/>
    <property type="project" value="UniProtKB-KW"/>
</dbReference>
<reference evidence="8" key="3">
    <citation type="submission" date="2025-09" db="UniProtKB">
        <authorList>
            <consortium name="Ensembl"/>
        </authorList>
    </citation>
    <scope>IDENTIFICATION</scope>
</reference>
<evidence type="ECO:0000313" key="8">
    <source>
        <dbReference type="Ensembl" id="ENSEASP00005006309.1"/>
    </source>
</evidence>
<comment type="subcellular location">
    <subcellularLocation>
        <location evidence="1">Secreted</location>
    </subcellularLocation>
</comment>
<dbReference type="PRINTS" id="PR01890">
    <property type="entry name" value="PPNRPEPTIDEW"/>
</dbReference>
<feature type="transmembrane region" description="Helical" evidence="7">
    <location>
        <begin position="27"/>
        <end position="45"/>
    </location>
</feature>
<dbReference type="Ensembl" id="ENSEAST00005006899.2">
    <property type="protein sequence ID" value="ENSEASP00005006309.1"/>
    <property type="gene ID" value="ENSEASG00005004672.2"/>
</dbReference>
<keyword evidence="4" id="KW-0165">Cleavage on pair of basic residues</keyword>
<evidence type="ECO:0008006" key="10">
    <source>
        <dbReference type="Google" id="ProtNLM"/>
    </source>
</evidence>
<comment type="similarity">
    <text evidence="2">Belongs to the neuropeptide B/W family.</text>
</comment>
<keyword evidence="5" id="KW-0732">Signal</keyword>
<dbReference type="PANTHER" id="PTHR28553:SF2">
    <property type="entry name" value="NEUROPEPTIDE W"/>
    <property type="match status" value="1"/>
</dbReference>
<accession>A0A8C4L6C4</accession>
<keyword evidence="6" id="KW-0527">Neuropeptide</keyword>
<dbReference type="GO" id="GO:0007631">
    <property type="term" value="P:feeding behavior"/>
    <property type="evidence" value="ECO:0007669"/>
    <property type="project" value="TreeGrafter"/>
</dbReference>
<dbReference type="Proteomes" id="UP000694387">
    <property type="component" value="Chromosome 14"/>
</dbReference>
<keyword evidence="7" id="KW-0472">Membrane</keyword>
<dbReference type="Pfam" id="PF15180">
    <property type="entry name" value="NPBW"/>
    <property type="match status" value="1"/>
</dbReference>
<dbReference type="OMA" id="PYTWRRA"/>
<proteinExistence type="inferred from homology"/>